<dbReference type="GO" id="GO:0016209">
    <property type="term" value="F:antioxidant activity"/>
    <property type="evidence" value="ECO:0007669"/>
    <property type="project" value="InterPro"/>
</dbReference>
<evidence type="ECO:0000256" key="5">
    <source>
        <dbReference type="ARBA" id="ARBA00023284"/>
    </source>
</evidence>
<dbReference type="RefSeq" id="WP_270115391.1">
    <property type="nucleotide sequence ID" value="NZ_BAAAOL010000003.1"/>
</dbReference>
<keyword evidence="3" id="KW-0812">Transmembrane</keyword>
<dbReference type="Pfam" id="PF00578">
    <property type="entry name" value="AhpC-TSA"/>
    <property type="match status" value="1"/>
</dbReference>
<dbReference type="PROSITE" id="PS00194">
    <property type="entry name" value="THIOREDOXIN_1"/>
    <property type="match status" value="1"/>
</dbReference>
<dbReference type="InterPro" id="IPR017937">
    <property type="entry name" value="Thioredoxin_CS"/>
</dbReference>
<dbReference type="Proteomes" id="UP001144313">
    <property type="component" value="Unassembled WGS sequence"/>
</dbReference>
<dbReference type="PANTHER" id="PTHR42852">
    <property type="entry name" value="THIOL:DISULFIDE INTERCHANGE PROTEIN DSBE"/>
    <property type="match status" value="1"/>
</dbReference>
<keyword evidence="5" id="KW-0676">Redox-active center</keyword>
<comment type="caution">
    <text evidence="7">The sequence shown here is derived from an EMBL/GenBank/DDBJ whole genome shotgun (WGS) entry which is preliminary data.</text>
</comment>
<name>A0A9W6G5S9_9ACTN</name>
<keyword evidence="8" id="KW-1185">Reference proteome</keyword>
<protein>
    <recommendedName>
        <fullName evidence="6">Thioredoxin domain-containing protein</fullName>
    </recommendedName>
</protein>
<evidence type="ECO:0000256" key="2">
    <source>
        <dbReference type="ARBA" id="ARBA00022748"/>
    </source>
</evidence>
<dbReference type="PANTHER" id="PTHR42852:SF6">
    <property type="entry name" value="THIOL:DISULFIDE INTERCHANGE PROTEIN DSBE"/>
    <property type="match status" value="1"/>
</dbReference>
<keyword evidence="4" id="KW-1015">Disulfide bond</keyword>
<proteinExistence type="predicted"/>
<dbReference type="GO" id="GO:0016491">
    <property type="term" value="F:oxidoreductase activity"/>
    <property type="evidence" value="ECO:0007669"/>
    <property type="project" value="InterPro"/>
</dbReference>
<evidence type="ECO:0000256" key="3">
    <source>
        <dbReference type="ARBA" id="ARBA00022968"/>
    </source>
</evidence>
<evidence type="ECO:0000256" key="4">
    <source>
        <dbReference type="ARBA" id="ARBA00023157"/>
    </source>
</evidence>
<dbReference type="InterPro" id="IPR013766">
    <property type="entry name" value="Thioredoxin_domain"/>
</dbReference>
<dbReference type="GO" id="GO:0030313">
    <property type="term" value="C:cell envelope"/>
    <property type="evidence" value="ECO:0007669"/>
    <property type="project" value="UniProtKB-SubCell"/>
</dbReference>
<evidence type="ECO:0000313" key="7">
    <source>
        <dbReference type="EMBL" id="GLI41645.1"/>
    </source>
</evidence>
<dbReference type="GO" id="GO:0017004">
    <property type="term" value="P:cytochrome complex assembly"/>
    <property type="evidence" value="ECO:0007669"/>
    <property type="project" value="UniProtKB-KW"/>
</dbReference>
<reference evidence="7" key="1">
    <citation type="submission" date="2022-12" db="EMBL/GenBank/DDBJ databases">
        <title>Reference genome sequencing for broad-spectrum identification of bacterial and archaeal isolates by mass spectrometry.</title>
        <authorList>
            <person name="Sekiguchi Y."/>
            <person name="Tourlousse D.M."/>
        </authorList>
    </citation>
    <scope>NUCLEOTIDE SEQUENCE</scope>
    <source>
        <strain evidence="7">LLR39Z86</strain>
    </source>
</reference>
<dbReference type="Gene3D" id="3.40.30.10">
    <property type="entry name" value="Glutaredoxin"/>
    <property type="match status" value="1"/>
</dbReference>
<evidence type="ECO:0000256" key="1">
    <source>
        <dbReference type="ARBA" id="ARBA00004196"/>
    </source>
</evidence>
<keyword evidence="2" id="KW-0201">Cytochrome c-type biogenesis</keyword>
<evidence type="ECO:0000259" key="6">
    <source>
        <dbReference type="PROSITE" id="PS51352"/>
    </source>
</evidence>
<gene>
    <name evidence="7" type="ORF">GALLR39Z86_14950</name>
</gene>
<sequence length="199" mass="21568">MLAAAPLLALAACSETGGENANRVNEINRDRYVSGDGSNYRWEEPGDRFAAPRLQGDDLDGNPIDTDEWAGSVLVVNFWGSWCAPCVAEAPYLVEAAAEFAERTGGSSEGQGVQFLGVNIRDTVDAAKAFERRWAVSYPSLSDEAGRVADQFVEYGLSPNDIPATIVIDAEHRVFSIWRGEIDDAETLIADVRKALEPS</sequence>
<dbReference type="InterPro" id="IPR036249">
    <property type="entry name" value="Thioredoxin-like_sf"/>
</dbReference>
<dbReference type="EMBL" id="BSDT01000001">
    <property type="protein sequence ID" value="GLI41645.1"/>
    <property type="molecule type" value="Genomic_DNA"/>
</dbReference>
<comment type="subcellular location">
    <subcellularLocation>
        <location evidence="1">Cell envelope</location>
    </subcellularLocation>
</comment>
<dbReference type="SUPFAM" id="SSF52833">
    <property type="entry name" value="Thioredoxin-like"/>
    <property type="match status" value="1"/>
</dbReference>
<dbReference type="PROSITE" id="PS51352">
    <property type="entry name" value="THIOREDOXIN_2"/>
    <property type="match status" value="1"/>
</dbReference>
<accession>A0A9W6G5S9</accession>
<evidence type="ECO:0000313" key="8">
    <source>
        <dbReference type="Proteomes" id="UP001144313"/>
    </source>
</evidence>
<dbReference type="AlphaFoldDB" id="A0A9W6G5S9"/>
<keyword evidence="3" id="KW-0735">Signal-anchor</keyword>
<dbReference type="CDD" id="cd02966">
    <property type="entry name" value="TlpA_like_family"/>
    <property type="match status" value="1"/>
</dbReference>
<feature type="domain" description="Thioredoxin" evidence="6">
    <location>
        <begin position="43"/>
        <end position="197"/>
    </location>
</feature>
<dbReference type="InterPro" id="IPR000866">
    <property type="entry name" value="AhpC/TSA"/>
</dbReference>
<dbReference type="InterPro" id="IPR050553">
    <property type="entry name" value="Thioredoxin_ResA/DsbE_sf"/>
</dbReference>
<organism evidence="7 8">
    <name type="scientific">Glycomyces algeriensis</name>
    <dbReference type="NCBI Taxonomy" id="256037"/>
    <lineage>
        <taxon>Bacteria</taxon>
        <taxon>Bacillati</taxon>
        <taxon>Actinomycetota</taxon>
        <taxon>Actinomycetes</taxon>
        <taxon>Glycomycetales</taxon>
        <taxon>Glycomycetaceae</taxon>
        <taxon>Glycomyces</taxon>
    </lineage>
</organism>